<sequence>MPPVCDIMLEQPLKNAIPLHIASVTNIFFIIIYSSVFIVFAW</sequence>
<protein>
    <submittedName>
        <fullName evidence="2">Uncharacterized protein</fullName>
    </submittedName>
</protein>
<accession>A0ABY0JKQ3</accession>
<proteinExistence type="predicted"/>
<keyword evidence="1" id="KW-1133">Transmembrane helix</keyword>
<reference evidence="2 3" key="1">
    <citation type="submission" date="2016-04" db="EMBL/GenBank/DDBJ databases">
        <authorList>
            <person name="Mornico D."/>
        </authorList>
    </citation>
    <scope>NUCLEOTIDE SEQUENCE [LARGE SCALE GENOMIC DNA]</scope>
    <source>
        <strain evidence="2 3">A121</strain>
    </source>
</reference>
<organism evidence="2 3">
    <name type="scientific">Citrobacter europaeus</name>
    <dbReference type="NCBI Taxonomy" id="1914243"/>
    <lineage>
        <taxon>Bacteria</taxon>
        <taxon>Pseudomonadati</taxon>
        <taxon>Pseudomonadota</taxon>
        <taxon>Gammaproteobacteria</taxon>
        <taxon>Enterobacterales</taxon>
        <taxon>Enterobacteriaceae</taxon>
        <taxon>Citrobacter</taxon>
    </lineage>
</organism>
<dbReference type="EMBL" id="FLUX01000011">
    <property type="protein sequence ID" value="SBW23629.1"/>
    <property type="molecule type" value="Genomic_DNA"/>
</dbReference>
<keyword evidence="3" id="KW-1185">Reference proteome</keyword>
<comment type="caution">
    <text evidence="2">The sequence shown here is derived from an EMBL/GenBank/DDBJ whole genome shotgun (WGS) entry which is preliminary data.</text>
</comment>
<feature type="transmembrane region" description="Helical" evidence="1">
    <location>
        <begin position="20"/>
        <end position="41"/>
    </location>
</feature>
<dbReference type="Proteomes" id="UP000195338">
    <property type="component" value="Unassembled WGS sequence"/>
</dbReference>
<name>A0ABY0JKQ3_9ENTR</name>
<keyword evidence="1" id="KW-0812">Transmembrane</keyword>
<evidence type="ECO:0000313" key="2">
    <source>
        <dbReference type="EMBL" id="SBW23629.1"/>
    </source>
</evidence>
<gene>
    <name evidence="2" type="ORF">BN4901_1143</name>
</gene>
<evidence type="ECO:0000313" key="3">
    <source>
        <dbReference type="Proteomes" id="UP000195338"/>
    </source>
</evidence>
<evidence type="ECO:0000256" key="1">
    <source>
        <dbReference type="SAM" id="Phobius"/>
    </source>
</evidence>
<keyword evidence="1" id="KW-0472">Membrane</keyword>